<dbReference type="InterPro" id="IPR006575">
    <property type="entry name" value="RWD_dom"/>
</dbReference>
<dbReference type="InterPro" id="IPR042770">
    <property type="entry name" value="RWDD4"/>
</dbReference>
<dbReference type="SMART" id="SM00591">
    <property type="entry name" value="RWD"/>
    <property type="match status" value="1"/>
</dbReference>
<evidence type="ECO:0000259" key="1">
    <source>
        <dbReference type="PROSITE" id="PS50908"/>
    </source>
</evidence>
<keyword evidence="3" id="KW-1185">Reference proteome</keyword>
<dbReference type="Proteomes" id="UP000278807">
    <property type="component" value="Unassembled WGS sequence"/>
</dbReference>
<dbReference type="PROSITE" id="PS50908">
    <property type="entry name" value="RWD"/>
    <property type="match status" value="1"/>
</dbReference>
<gene>
    <name evidence="2" type="ORF">HNAJ_LOCUS6829</name>
</gene>
<dbReference type="EMBL" id="UZAE01008573">
    <property type="protein sequence ID" value="VDO02689.1"/>
    <property type="molecule type" value="Genomic_DNA"/>
</dbReference>
<name>A0A0R3TIE2_RODNA</name>
<reference evidence="4" key="1">
    <citation type="submission" date="2017-02" db="UniProtKB">
        <authorList>
            <consortium name="WormBaseParasite"/>
        </authorList>
    </citation>
    <scope>IDENTIFICATION</scope>
</reference>
<feature type="domain" description="RWD" evidence="1">
    <location>
        <begin position="1"/>
        <end position="102"/>
    </location>
</feature>
<dbReference type="STRING" id="102285.A0A0R3TIE2"/>
<reference evidence="2 3" key="2">
    <citation type="submission" date="2018-11" db="EMBL/GenBank/DDBJ databases">
        <authorList>
            <consortium name="Pathogen Informatics"/>
        </authorList>
    </citation>
    <scope>NUCLEOTIDE SEQUENCE [LARGE SCALE GENOMIC DNA]</scope>
</reference>
<dbReference type="SUPFAM" id="SSF54495">
    <property type="entry name" value="UBC-like"/>
    <property type="match status" value="1"/>
</dbReference>
<evidence type="ECO:0000313" key="4">
    <source>
        <dbReference type="WBParaSite" id="HNAJ_0000683301-mRNA-1"/>
    </source>
</evidence>
<dbReference type="AlphaFoldDB" id="A0A0R3TIE2"/>
<accession>A0A0R3TIE2</accession>
<dbReference type="PANTHER" id="PTHR21275:SF1">
    <property type="entry name" value="RWD DOMAIN-CONTAINING PROTEIN 4"/>
    <property type="match status" value="1"/>
</dbReference>
<protein>
    <submittedName>
        <fullName evidence="4">RWD domain-containing protein</fullName>
    </submittedName>
</protein>
<dbReference type="Pfam" id="PF05773">
    <property type="entry name" value="RWD"/>
    <property type="match status" value="1"/>
</dbReference>
<evidence type="ECO:0000313" key="2">
    <source>
        <dbReference type="EMBL" id="VDO02689.1"/>
    </source>
</evidence>
<dbReference type="Gene3D" id="3.10.110.10">
    <property type="entry name" value="Ubiquitin Conjugating Enzyme"/>
    <property type="match status" value="1"/>
</dbReference>
<dbReference type="InterPro" id="IPR016135">
    <property type="entry name" value="UBQ-conjugating_enzyme/RWD"/>
</dbReference>
<sequence>EERIVLESIYTSDEISITDEYKIRFRLGTSGELESFVVNITWPLDYPSIPPIIDFNEFCNRNMPRELQQSIISELNEISSQNVGESHTFLLIEHLRDNFAKYAQQIRDTKKRPKEQVLETIVGEDTKEKKVRKDAALTKAQKRKQINRLDSDGNLPRGWNWVDVIKHLRQTGVQPNLSS</sequence>
<dbReference type="OrthoDB" id="10045773at2759"/>
<organism evidence="4">
    <name type="scientific">Rodentolepis nana</name>
    <name type="common">Dwarf tapeworm</name>
    <name type="synonym">Hymenolepis nana</name>
    <dbReference type="NCBI Taxonomy" id="102285"/>
    <lineage>
        <taxon>Eukaryota</taxon>
        <taxon>Metazoa</taxon>
        <taxon>Spiralia</taxon>
        <taxon>Lophotrochozoa</taxon>
        <taxon>Platyhelminthes</taxon>
        <taxon>Cestoda</taxon>
        <taxon>Eucestoda</taxon>
        <taxon>Cyclophyllidea</taxon>
        <taxon>Hymenolepididae</taxon>
        <taxon>Rodentolepis</taxon>
    </lineage>
</organism>
<evidence type="ECO:0000313" key="3">
    <source>
        <dbReference type="Proteomes" id="UP000278807"/>
    </source>
</evidence>
<dbReference type="PANTHER" id="PTHR21275">
    <property type="entry name" value="RWD DOMAIN-CONTAINING PROTEIN 4"/>
    <property type="match status" value="1"/>
</dbReference>
<proteinExistence type="predicted"/>
<dbReference type="WBParaSite" id="HNAJ_0000683301-mRNA-1">
    <property type="protein sequence ID" value="HNAJ_0000683301-mRNA-1"/>
    <property type="gene ID" value="HNAJ_0000683301"/>
</dbReference>